<protein>
    <submittedName>
        <fullName evidence="2">Uncharacterized protein</fullName>
    </submittedName>
</protein>
<accession>A0A5P2AJP0</accession>
<evidence type="ECO:0000313" key="2">
    <source>
        <dbReference type="EMBL" id="QES17740.1"/>
    </source>
</evidence>
<dbReference type="Proteomes" id="UP000324106">
    <property type="component" value="Chromosome"/>
</dbReference>
<name>A0A5P2AJP0_STRVZ</name>
<sequence length="89" mass="10346">MDDPVKDMADADSPTMRKRAWDRWTSVGQTRFEPVGPSFQPRPGPWVSRSYEGPESTRRQGKERFTWRVERFGWRPSSGAGASWRERCA</sequence>
<gene>
    <name evidence="2" type="ORF">DEJ46_00305</name>
</gene>
<dbReference type="AlphaFoldDB" id="A0A5P2AJP0"/>
<feature type="region of interest" description="Disordered" evidence="1">
    <location>
        <begin position="29"/>
        <end position="62"/>
    </location>
</feature>
<evidence type="ECO:0000256" key="1">
    <source>
        <dbReference type="SAM" id="MobiDB-lite"/>
    </source>
</evidence>
<evidence type="ECO:0000313" key="3">
    <source>
        <dbReference type="Proteomes" id="UP000324106"/>
    </source>
</evidence>
<reference evidence="2 3" key="1">
    <citation type="submission" date="2018-05" db="EMBL/GenBank/DDBJ databases">
        <title>Streptomyces venezuelae.</title>
        <authorList>
            <person name="Kim W."/>
            <person name="Lee N."/>
            <person name="Cho B.-K."/>
        </authorList>
    </citation>
    <scope>NUCLEOTIDE SEQUENCE [LARGE SCALE GENOMIC DNA]</scope>
    <source>
        <strain evidence="2 3">ATCC 15068</strain>
    </source>
</reference>
<proteinExistence type="predicted"/>
<organism evidence="2 3">
    <name type="scientific">Streptomyces venezuelae</name>
    <dbReference type="NCBI Taxonomy" id="54571"/>
    <lineage>
        <taxon>Bacteria</taxon>
        <taxon>Bacillati</taxon>
        <taxon>Actinomycetota</taxon>
        <taxon>Actinomycetes</taxon>
        <taxon>Kitasatosporales</taxon>
        <taxon>Streptomycetaceae</taxon>
        <taxon>Streptomyces</taxon>
    </lineage>
</organism>
<dbReference type="EMBL" id="CP029194">
    <property type="protein sequence ID" value="QES17740.1"/>
    <property type="molecule type" value="Genomic_DNA"/>
</dbReference>